<dbReference type="SUPFAM" id="SSF53850">
    <property type="entry name" value="Periplasmic binding protein-like II"/>
    <property type="match status" value="1"/>
</dbReference>
<proteinExistence type="inferred from homology"/>
<dbReference type="GO" id="GO:0042597">
    <property type="term" value="C:periplasmic space"/>
    <property type="evidence" value="ECO:0007669"/>
    <property type="project" value="UniProtKB-SubCell"/>
</dbReference>
<dbReference type="InterPro" id="IPR006059">
    <property type="entry name" value="SBP"/>
</dbReference>
<reference evidence="5 6" key="1">
    <citation type="submission" date="2020-08" db="EMBL/GenBank/DDBJ databases">
        <title>Genomic Encyclopedia of Type Strains, Phase IV (KMG-V): Genome sequencing to study the core and pangenomes of soil and plant-associated prokaryotes.</title>
        <authorList>
            <person name="Whitman W."/>
        </authorList>
    </citation>
    <scope>NUCLEOTIDE SEQUENCE [LARGE SCALE GENOMIC DNA]</scope>
    <source>
        <strain evidence="5 6">SEMIA 4084</strain>
    </source>
</reference>
<dbReference type="PANTHER" id="PTHR43649:SF12">
    <property type="entry name" value="DIACETYLCHITOBIOSE BINDING PROTEIN DASA"/>
    <property type="match status" value="1"/>
</dbReference>
<dbReference type="Pfam" id="PF01547">
    <property type="entry name" value="SBP_bac_1"/>
    <property type="match status" value="1"/>
</dbReference>
<dbReference type="InterPro" id="IPR050490">
    <property type="entry name" value="Bact_solute-bd_prot1"/>
</dbReference>
<comment type="caution">
    <text evidence="5">The sequence shown here is derived from an EMBL/GenBank/DDBJ whole genome shotgun (WGS) entry which is preliminary data.</text>
</comment>
<name>A0A7W8XCD8_9HYPH</name>
<comment type="subcellular location">
    <subcellularLocation>
        <location evidence="1">Periplasm</location>
    </subcellularLocation>
</comment>
<evidence type="ECO:0000313" key="5">
    <source>
        <dbReference type="EMBL" id="MBB5538788.1"/>
    </source>
</evidence>
<protein>
    <submittedName>
        <fullName evidence="5">Multiple sugar transport system substrate-binding protein</fullName>
    </submittedName>
</protein>
<feature type="signal peptide" evidence="4">
    <location>
        <begin position="1"/>
        <end position="26"/>
    </location>
</feature>
<keyword evidence="6" id="KW-1185">Reference proteome</keyword>
<dbReference type="AlphaFoldDB" id="A0A7W8XCD8"/>
<feature type="chain" id="PRO_5031217702" evidence="4">
    <location>
        <begin position="27"/>
        <end position="424"/>
    </location>
</feature>
<evidence type="ECO:0000256" key="1">
    <source>
        <dbReference type="ARBA" id="ARBA00004418"/>
    </source>
</evidence>
<dbReference type="RefSeq" id="WP_018325605.1">
    <property type="nucleotide sequence ID" value="NZ_JACHBK010000015.1"/>
</dbReference>
<keyword evidence="5" id="KW-0813">Transport</keyword>
<dbReference type="EMBL" id="JACHBK010000015">
    <property type="protein sequence ID" value="MBB5538788.1"/>
    <property type="molecule type" value="Genomic_DNA"/>
</dbReference>
<evidence type="ECO:0000256" key="2">
    <source>
        <dbReference type="ARBA" id="ARBA00008520"/>
    </source>
</evidence>
<accession>A0A7W8XCD8</accession>
<sequence>MKIDRRTFCASLIIGAGIAAASVASAQEPIKLRVTAAPSNVSEMYKALATAFEASHPNIRVTLDTTYRDYNALVDATLRDALTGEVADVSIQGNNKIRLYVDRKMAVPLDAYFSEASQSAQSTLSSSVASVGRFGDKVYGLGLSVSAPVVFFNLDLVEKAGVDAANLPTTWEGILKLAQKIDNPSSNTLGAYFTYDQADWFWIALIESQGAQMMSADEKHVGFAGPEGLRAMQLLKSFGQAGQSKFDMPRDQVRQLFASGKLGILVDSSGSLGGFEKQAAGHFKVATAAFPLLSPDARLPAGGALGIVFTKDPERQKAAWEFLNFAAGPEGQTIIAKNSSYMVANSRVATDPSMLGGFYATQPNMKPVVDALPILDGWYAFPGQNSGKITNTLIDHMRSVTTLKVEPEAALAAMTRDVESLLPR</sequence>
<keyword evidence="5" id="KW-0762">Sugar transport</keyword>
<gene>
    <name evidence="5" type="ORF">GGD55_005528</name>
</gene>
<dbReference type="Gene3D" id="3.40.190.10">
    <property type="entry name" value="Periplasmic binding protein-like II"/>
    <property type="match status" value="1"/>
</dbReference>
<evidence type="ECO:0000313" key="6">
    <source>
        <dbReference type="Proteomes" id="UP000585507"/>
    </source>
</evidence>
<organism evidence="5 6">
    <name type="scientific">Rhizobium giardinii</name>
    <dbReference type="NCBI Taxonomy" id="56731"/>
    <lineage>
        <taxon>Bacteria</taxon>
        <taxon>Pseudomonadati</taxon>
        <taxon>Pseudomonadota</taxon>
        <taxon>Alphaproteobacteria</taxon>
        <taxon>Hyphomicrobiales</taxon>
        <taxon>Rhizobiaceae</taxon>
        <taxon>Rhizobium/Agrobacterium group</taxon>
        <taxon>Rhizobium</taxon>
    </lineage>
</organism>
<evidence type="ECO:0000256" key="4">
    <source>
        <dbReference type="SAM" id="SignalP"/>
    </source>
</evidence>
<comment type="similarity">
    <text evidence="2">Belongs to the bacterial solute-binding protein 1 family.</text>
</comment>
<dbReference type="PANTHER" id="PTHR43649">
    <property type="entry name" value="ARABINOSE-BINDING PROTEIN-RELATED"/>
    <property type="match status" value="1"/>
</dbReference>
<dbReference type="Proteomes" id="UP000585507">
    <property type="component" value="Unassembled WGS sequence"/>
</dbReference>
<evidence type="ECO:0000256" key="3">
    <source>
        <dbReference type="ARBA" id="ARBA00022764"/>
    </source>
</evidence>
<keyword evidence="4" id="KW-0732">Signal</keyword>
<keyword evidence="3" id="KW-0574">Periplasm</keyword>